<keyword evidence="3" id="KW-1185">Reference proteome</keyword>
<organism evidence="3 4">
    <name type="scientific">Arachis duranensis</name>
    <name type="common">Wild peanut</name>
    <dbReference type="NCBI Taxonomy" id="130453"/>
    <lineage>
        <taxon>Eukaryota</taxon>
        <taxon>Viridiplantae</taxon>
        <taxon>Streptophyta</taxon>
        <taxon>Embryophyta</taxon>
        <taxon>Tracheophyta</taxon>
        <taxon>Spermatophyta</taxon>
        <taxon>Magnoliopsida</taxon>
        <taxon>eudicotyledons</taxon>
        <taxon>Gunneridae</taxon>
        <taxon>Pentapetalae</taxon>
        <taxon>rosids</taxon>
        <taxon>fabids</taxon>
        <taxon>Fabales</taxon>
        <taxon>Fabaceae</taxon>
        <taxon>Papilionoideae</taxon>
        <taxon>50 kb inversion clade</taxon>
        <taxon>dalbergioids sensu lato</taxon>
        <taxon>Dalbergieae</taxon>
        <taxon>Pterocarpus clade</taxon>
        <taxon>Arachis</taxon>
    </lineage>
</organism>
<proteinExistence type="predicted"/>
<accession>A0A6P4DPM5</accession>
<feature type="compositionally biased region" description="Polar residues" evidence="2">
    <location>
        <begin position="164"/>
        <end position="190"/>
    </location>
</feature>
<keyword evidence="1" id="KW-0175">Coiled coil</keyword>
<dbReference type="GeneID" id="107493684"/>
<evidence type="ECO:0000256" key="1">
    <source>
        <dbReference type="SAM" id="Coils"/>
    </source>
</evidence>
<dbReference type="Gene3D" id="2.40.70.10">
    <property type="entry name" value="Acid Proteases"/>
    <property type="match status" value="1"/>
</dbReference>
<sequence length="390" mass="43614">MAKMSRDHSASGSMHMRKTIEEALELIETVATNQHLYLAVETFMKGEVKAISTEPNPREQDGPLTQQLHALAQQLLELQEALRETQASNRNVEAQLSQTRQQLSKQITEECHAIQLRSGKSLNTQPQYNKRSKEEKLTEEHQTDVQDISEGRGSNKGIEHPSKGGQSPIDNTPHIASNPLSNAQGTQPPSTKIDEYKAKMPFPQKLHQVKKYKQFVRFADYLKTLEIKIPFAEALEQIPSYTKFMKDILSHKKDGREAETVFLTEECSAVIQNSLLEKLKNLGSFMIPCTLGNACTRTALCDLGGRINLIPASLIKKLCLTNEVKPTRICLQLADGSVKIPSGVVENMIVRVVPFTFPTDFVVLDMDGHKSASLILGRPFLTTRRTLIDV</sequence>
<feature type="compositionally biased region" description="Polar residues" evidence="2">
    <location>
        <begin position="118"/>
        <end position="129"/>
    </location>
</feature>
<name>A0A6P4DPM5_ARADU</name>
<feature type="compositionally biased region" description="Basic and acidic residues" evidence="2">
    <location>
        <begin position="131"/>
        <end position="144"/>
    </location>
</feature>
<protein>
    <submittedName>
        <fullName evidence="4">Uncharacterized protein LOC107493684</fullName>
    </submittedName>
</protein>
<reference evidence="4" key="2">
    <citation type="submission" date="2025-08" db="UniProtKB">
        <authorList>
            <consortium name="RefSeq"/>
        </authorList>
    </citation>
    <scope>IDENTIFICATION</scope>
    <source>
        <tissue evidence="4">Whole plant</tissue>
    </source>
</reference>
<dbReference type="Proteomes" id="UP000515211">
    <property type="component" value="Chromosome 6"/>
</dbReference>
<gene>
    <name evidence="4" type="primary">LOC107493684</name>
</gene>
<feature type="region of interest" description="Disordered" evidence="2">
    <location>
        <begin position="117"/>
        <end position="192"/>
    </location>
</feature>
<dbReference type="InterPro" id="IPR021109">
    <property type="entry name" value="Peptidase_aspartic_dom_sf"/>
</dbReference>
<dbReference type="PANTHER" id="PTHR33067">
    <property type="entry name" value="RNA-DIRECTED DNA POLYMERASE-RELATED"/>
    <property type="match status" value="1"/>
</dbReference>
<evidence type="ECO:0000256" key="2">
    <source>
        <dbReference type="SAM" id="MobiDB-lite"/>
    </source>
</evidence>
<dbReference type="RefSeq" id="XP_015970226.1">
    <property type="nucleotide sequence ID" value="XM_016114740.1"/>
</dbReference>
<reference evidence="3" key="1">
    <citation type="journal article" date="2016" name="Nat. Genet.">
        <title>The genome sequences of Arachis duranensis and Arachis ipaensis, the diploid ancestors of cultivated peanut.</title>
        <authorList>
            <person name="Bertioli D.J."/>
            <person name="Cannon S.B."/>
            <person name="Froenicke L."/>
            <person name="Huang G."/>
            <person name="Farmer A.D."/>
            <person name="Cannon E.K."/>
            <person name="Liu X."/>
            <person name="Gao D."/>
            <person name="Clevenger J."/>
            <person name="Dash S."/>
            <person name="Ren L."/>
            <person name="Moretzsohn M.C."/>
            <person name="Shirasawa K."/>
            <person name="Huang W."/>
            <person name="Vidigal B."/>
            <person name="Abernathy B."/>
            <person name="Chu Y."/>
            <person name="Niederhuth C.E."/>
            <person name="Umale P."/>
            <person name="Araujo A.C."/>
            <person name="Kozik A."/>
            <person name="Kim K.D."/>
            <person name="Burow M.D."/>
            <person name="Varshney R.K."/>
            <person name="Wang X."/>
            <person name="Zhang X."/>
            <person name="Barkley N."/>
            <person name="Guimaraes P.M."/>
            <person name="Isobe S."/>
            <person name="Guo B."/>
            <person name="Liao B."/>
            <person name="Stalker H.T."/>
            <person name="Schmitz R.J."/>
            <person name="Scheffler B.E."/>
            <person name="Leal-Bertioli S.C."/>
            <person name="Xun X."/>
            <person name="Jackson S.A."/>
            <person name="Michelmore R."/>
            <person name="Ozias-Akins P."/>
        </authorList>
    </citation>
    <scope>NUCLEOTIDE SEQUENCE [LARGE SCALE GENOMIC DNA]</scope>
    <source>
        <strain evidence="3">cv. V14167</strain>
    </source>
</reference>
<feature type="coiled-coil region" evidence="1">
    <location>
        <begin position="68"/>
        <end position="109"/>
    </location>
</feature>
<evidence type="ECO:0000313" key="4">
    <source>
        <dbReference type="RefSeq" id="XP_015970226.1"/>
    </source>
</evidence>
<evidence type="ECO:0000313" key="3">
    <source>
        <dbReference type="Proteomes" id="UP000515211"/>
    </source>
</evidence>
<dbReference type="PANTHER" id="PTHR33067:SF31">
    <property type="entry name" value="RNA-DIRECTED DNA POLYMERASE"/>
    <property type="match status" value="1"/>
</dbReference>
<dbReference type="KEGG" id="adu:107493684"/>
<dbReference type="Pfam" id="PF13650">
    <property type="entry name" value="Asp_protease_2"/>
    <property type="match status" value="1"/>
</dbReference>
<dbReference type="CDD" id="cd00303">
    <property type="entry name" value="retropepsin_like"/>
    <property type="match status" value="1"/>
</dbReference>
<dbReference type="AlphaFoldDB" id="A0A6P4DPM5"/>